<reference evidence="1" key="1">
    <citation type="submission" date="2020-04" db="EMBL/GenBank/DDBJ databases">
        <authorList>
            <person name="Chiriac C."/>
            <person name="Salcher M."/>
            <person name="Ghai R."/>
            <person name="Kavagutti S V."/>
        </authorList>
    </citation>
    <scope>NUCLEOTIDE SEQUENCE</scope>
</reference>
<evidence type="ECO:0000313" key="1">
    <source>
        <dbReference type="EMBL" id="CAB4160834.1"/>
    </source>
</evidence>
<proteinExistence type="predicted"/>
<organism evidence="1">
    <name type="scientific">uncultured Caudovirales phage</name>
    <dbReference type="NCBI Taxonomy" id="2100421"/>
    <lineage>
        <taxon>Viruses</taxon>
        <taxon>Duplodnaviria</taxon>
        <taxon>Heunggongvirae</taxon>
        <taxon>Uroviricota</taxon>
        <taxon>Caudoviricetes</taxon>
        <taxon>Peduoviridae</taxon>
        <taxon>Maltschvirus</taxon>
        <taxon>Maltschvirus maltsch</taxon>
    </lineage>
</organism>
<gene>
    <name evidence="1" type="ORF">UFOVP772_13</name>
</gene>
<dbReference type="EMBL" id="LR796708">
    <property type="protein sequence ID" value="CAB4160834.1"/>
    <property type="molecule type" value="Genomic_DNA"/>
</dbReference>
<name>A0A6J5P021_9CAUD</name>
<sequence length="78" mass="8535">MSLKEALQSEKGSKSRTCSVKLLTTKLSKEDALVFNNALQDESIASTTICRALKKEGHVLASQNLARHRRGECLCGTE</sequence>
<protein>
    <submittedName>
        <fullName evidence="1">Uncharacterized protein</fullName>
    </submittedName>
</protein>
<accession>A0A6J5P021</accession>